<sequence length="82" mass="9116">MLKNQIELICLTVSFHCTRPYDPGMNSALYDGWLAVTSLIAKYFDGVRNLELPLLISTLLILLAILTNLGLSSLFDIMGRLS</sequence>
<comment type="caution">
    <text evidence="2">The sequence shown here is derived from an EMBL/GenBank/DDBJ whole genome shotgun (WGS) entry which is preliminary data.</text>
</comment>
<gene>
    <name evidence="2" type="ORF">FBUS_02943</name>
</gene>
<keyword evidence="1" id="KW-1133">Transmembrane helix</keyword>
<keyword evidence="1" id="KW-0812">Transmembrane</keyword>
<dbReference type="Proteomes" id="UP000728185">
    <property type="component" value="Unassembled WGS sequence"/>
</dbReference>
<evidence type="ECO:0000256" key="1">
    <source>
        <dbReference type="SAM" id="Phobius"/>
    </source>
</evidence>
<dbReference type="EMBL" id="LUCM01007206">
    <property type="protein sequence ID" value="KAA0190310.1"/>
    <property type="molecule type" value="Genomic_DNA"/>
</dbReference>
<keyword evidence="1" id="KW-0472">Membrane</keyword>
<proteinExistence type="predicted"/>
<organism evidence="2 3">
    <name type="scientific">Fasciolopsis buskii</name>
    <dbReference type="NCBI Taxonomy" id="27845"/>
    <lineage>
        <taxon>Eukaryota</taxon>
        <taxon>Metazoa</taxon>
        <taxon>Spiralia</taxon>
        <taxon>Lophotrochozoa</taxon>
        <taxon>Platyhelminthes</taxon>
        <taxon>Trematoda</taxon>
        <taxon>Digenea</taxon>
        <taxon>Plagiorchiida</taxon>
        <taxon>Echinostomata</taxon>
        <taxon>Echinostomatoidea</taxon>
        <taxon>Fasciolidae</taxon>
        <taxon>Fasciolopsis</taxon>
    </lineage>
</organism>
<dbReference type="AlphaFoldDB" id="A0A8E0RTS5"/>
<keyword evidence="3" id="KW-1185">Reference proteome</keyword>
<feature type="transmembrane region" description="Helical" evidence="1">
    <location>
        <begin position="52"/>
        <end position="75"/>
    </location>
</feature>
<name>A0A8E0RTS5_9TREM</name>
<protein>
    <submittedName>
        <fullName evidence="2">Uncharacterized protein</fullName>
    </submittedName>
</protein>
<reference evidence="2" key="1">
    <citation type="submission" date="2019-05" db="EMBL/GenBank/DDBJ databases">
        <title>Annotation for the trematode Fasciolopsis buski.</title>
        <authorList>
            <person name="Choi Y.-J."/>
        </authorList>
    </citation>
    <scope>NUCLEOTIDE SEQUENCE</scope>
    <source>
        <strain evidence="2">HT</strain>
        <tissue evidence="2">Whole worm</tissue>
    </source>
</reference>
<accession>A0A8E0RTS5</accession>
<evidence type="ECO:0000313" key="2">
    <source>
        <dbReference type="EMBL" id="KAA0190310.1"/>
    </source>
</evidence>
<evidence type="ECO:0000313" key="3">
    <source>
        <dbReference type="Proteomes" id="UP000728185"/>
    </source>
</evidence>